<keyword evidence="2" id="KW-0808">Transferase</keyword>
<protein>
    <submittedName>
        <fullName evidence="5">LysM protein</fullName>
    </submittedName>
</protein>
<dbReference type="STRING" id="1434111.MSLAZ_0294"/>
<dbReference type="EMBL" id="CP009515">
    <property type="protein sequence ID" value="AKB73555.1"/>
    <property type="molecule type" value="Genomic_DNA"/>
</dbReference>
<dbReference type="PANTHER" id="PTHR43464">
    <property type="entry name" value="METHYLTRANSFERASE"/>
    <property type="match status" value="1"/>
</dbReference>
<dbReference type="Proteomes" id="UP000033072">
    <property type="component" value="Chromosome"/>
</dbReference>
<evidence type="ECO:0000313" key="5">
    <source>
        <dbReference type="EMBL" id="AKB73555.1"/>
    </source>
</evidence>
<reference evidence="5 6" key="1">
    <citation type="submission" date="2014-07" db="EMBL/GenBank/DDBJ databases">
        <title>Methanogenic archaea and the global carbon cycle.</title>
        <authorList>
            <person name="Henriksen J.R."/>
            <person name="Luke J."/>
            <person name="Reinhart S."/>
            <person name="Benedict M.N."/>
            <person name="Youngblut N.D."/>
            <person name="Metcalf M.E."/>
            <person name="Whitaker R.J."/>
            <person name="Metcalf W.W."/>
        </authorList>
    </citation>
    <scope>NUCLEOTIDE SEQUENCE [LARGE SCALE GENOMIC DNA]</scope>
    <source>
        <strain evidence="5 6">Z-7289</strain>
    </source>
</reference>
<evidence type="ECO:0000313" key="6">
    <source>
        <dbReference type="Proteomes" id="UP000033072"/>
    </source>
</evidence>
<dbReference type="SUPFAM" id="SSF53335">
    <property type="entry name" value="S-adenosyl-L-methionine-dependent methyltransferases"/>
    <property type="match status" value="1"/>
</dbReference>
<dbReference type="InterPro" id="IPR013216">
    <property type="entry name" value="Methyltransf_11"/>
</dbReference>
<dbReference type="GO" id="GO:0032259">
    <property type="term" value="P:methylation"/>
    <property type="evidence" value="ECO:0007669"/>
    <property type="project" value="UniProtKB-KW"/>
</dbReference>
<evidence type="ECO:0000256" key="1">
    <source>
        <dbReference type="ARBA" id="ARBA00022603"/>
    </source>
</evidence>
<gene>
    <name evidence="5" type="ORF">MSLAZ_0294</name>
</gene>
<dbReference type="KEGG" id="mls:MSLAZ_0294"/>
<dbReference type="CDD" id="cd02440">
    <property type="entry name" value="AdoMet_MTases"/>
    <property type="match status" value="1"/>
</dbReference>
<dbReference type="Pfam" id="PF08241">
    <property type="entry name" value="Methyltransf_11"/>
    <property type="match status" value="1"/>
</dbReference>
<dbReference type="InterPro" id="IPR029063">
    <property type="entry name" value="SAM-dependent_MTases_sf"/>
</dbReference>
<feature type="domain" description="Methyltransferase type 11" evidence="4">
    <location>
        <begin position="94"/>
        <end position="190"/>
    </location>
</feature>
<evidence type="ECO:0000259" key="4">
    <source>
        <dbReference type="Pfam" id="PF08241"/>
    </source>
</evidence>
<keyword evidence="6" id="KW-1185">Reference proteome</keyword>
<organism evidence="5 6">
    <name type="scientific">Methanosarcina lacustris Z-7289</name>
    <dbReference type="NCBI Taxonomy" id="1434111"/>
    <lineage>
        <taxon>Archaea</taxon>
        <taxon>Methanobacteriati</taxon>
        <taxon>Methanobacteriota</taxon>
        <taxon>Stenosarchaea group</taxon>
        <taxon>Methanomicrobia</taxon>
        <taxon>Methanosarcinales</taxon>
        <taxon>Methanosarcinaceae</taxon>
        <taxon>Methanosarcina</taxon>
    </lineage>
</organism>
<sequence>MNKYRLIWKKPVIWKKPMNIKTDNGRVITDMGVTDTGNTGKVEIKDTDVPVKKPSCSSKEHFLAWDKEYAHLKWGGPASIRSLQAYLAPEARVLDAGSGNGRYLGELSRHYTVVGVDISLTALGSSRSQLARSGRFAEHLGASVHALPFKAGSFDGIICYGVLQHLFKDEREAAVREFMRLLCCGGFIFFEAFGWEDMRCGGEPSSPFEENTFVRQNGIIYHYFTEEEVKKLFCGFEVLELENVTKEKTFRGESYQRHMVRGVFRKL</sequence>
<dbReference type="PATRIC" id="fig|1434111.4.peg.378"/>
<accession>A0A0E3WRS8</accession>
<dbReference type="HOGENOM" id="CLU_091228_0_0_2"/>
<evidence type="ECO:0000256" key="3">
    <source>
        <dbReference type="ARBA" id="ARBA00022691"/>
    </source>
</evidence>
<keyword evidence="3" id="KW-0949">S-adenosyl-L-methionine</keyword>
<proteinExistence type="predicted"/>
<dbReference type="Gene3D" id="3.40.50.150">
    <property type="entry name" value="Vaccinia Virus protein VP39"/>
    <property type="match status" value="1"/>
</dbReference>
<evidence type="ECO:0000256" key="2">
    <source>
        <dbReference type="ARBA" id="ARBA00022679"/>
    </source>
</evidence>
<keyword evidence="1" id="KW-0489">Methyltransferase</keyword>
<dbReference type="AlphaFoldDB" id="A0A0E3WRS8"/>
<dbReference type="PANTHER" id="PTHR43464:SF19">
    <property type="entry name" value="UBIQUINONE BIOSYNTHESIS O-METHYLTRANSFERASE, MITOCHONDRIAL"/>
    <property type="match status" value="1"/>
</dbReference>
<name>A0A0E3WRS8_9EURY</name>
<dbReference type="GO" id="GO:0008757">
    <property type="term" value="F:S-adenosylmethionine-dependent methyltransferase activity"/>
    <property type="evidence" value="ECO:0007669"/>
    <property type="project" value="InterPro"/>
</dbReference>